<evidence type="ECO:0000256" key="1">
    <source>
        <dbReference type="SAM" id="MobiDB-lite"/>
    </source>
</evidence>
<organism evidence="2 3">
    <name type="scientific">Mycena chlorophos</name>
    <name type="common">Agaric fungus</name>
    <name type="synonym">Agaricus chlorophos</name>
    <dbReference type="NCBI Taxonomy" id="658473"/>
    <lineage>
        <taxon>Eukaryota</taxon>
        <taxon>Fungi</taxon>
        <taxon>Dikarya</taxon>
        <taxon>Basidiomycota</taxon>
        <taxon>Agaricomycotina</taxon>
        <taxon>Agaricomycetes</taxon>
        <taxon>Agaricomycetidae</taxon>
        <taxon>Agaricales</taxon>
        <taxon>Marasmiineae</taxon>
        <taxon>Mycenaceae</taxon>
        <taxon>Mycena</taxon>
    </lineage>
</organism>
<feature type="region of interest" description="Disordered" evidence="1">
    <location>
        <begin position="275"/>
        <end position="295"/>
    </location>
</feature>
<feature type="compositionally biased region" description="Basic and acidic residues" evidence="1">
    <location>
        <begin position="281"/>
        <end position="295"/>
    </location>
</feature>
<accession>A0ABQ0LFB7</accession>
<name>A0ABQ0LFB7_MYCCL</name>
<keyword evidence="3" id="KW-1185">Reference proteome</keyword>
<dbReference type="Proteomes" id="UP000815677">
    <property type="component" value="Unassembled WGS sequence"/>
</dbReference>
<feature type="region of interest" description="Disordered" evidence="1">
    <location>
        <begin position="1"/>
        <end position="29"/>
    </location>
</feature>
<dbReference type="EMBL" id="DF845871">
    <property type="protein sequence ID" value="GAT49810.1"/>
    <property type="molecule type" value="Genomic_DNA"/>
</dbReference>
<evidence type="ECO:0000313" key="2">
    <source>
        <dbReference type="EMBL" id="GAT49810.1"/>
    </source>
</evidence>
<proteinExistence type="predicted"/>
<gene>
    <name evidence="2" type="ORF">MCHLO_07099</name>
</gene>
<reference evidence="2" key="1">
    <citation type="submission" date="2014-09" db="EMBL/GenBank/DDBJ databases">
        <title>Genome sequence of the luminous mushroom Mycena chlorophos for searching fungal bioluminescence genes.</title>
        <authorList>
            <person name="Tanaka Y."/>
            <person name="Kasuga D."/>
            <person name="Oba Y."/>
            <person name="Hase S."/>
            <person name="Sato K."/>
            <person name="Oba Y."/>
            <person name="Sakakibara Y."/>
        </authorList>
    </citation>
    <scope>NUCLEOTIDE SEQUENCE</scope>
</reference>
<sequence length="295" mass="34109">MRYEGEEQETPVTWRFAPNDDDDRNNPAQAYWQPAFDYPQPENAPSTTFPLNGLSLGNALRIPHYESDQHRRATRPNTTPPTINFLYRSKRCDSQRRRRARFAERLAAVRPISANPYAIHKRPGQSAPRCEGFEPPPPIRHHHAQNYNIDLPSGCLAALSHEIWLADASTARLHQREIQLRLSPSPFPAFRRQSRNSRIVLMNDIRLPNRQHTPFRRLGRLLRGCRFRSDAFRGWIAYDALRIRTVCWSILARIRIVHEYEHNVQGRMVATASSVHGAKISNEDDAKRVPDESKS</sequence>
<protein>
    <submittedName>
        <fullName evidence="2">Uncharacterized protein</fullName>
    </submittedName>
</protein>
<evidence type="ECO:0000313" key="3">
    <source>
        <dbReference type="Proteomes" id="UP000815677"/>
    </source>
</evidence>